<sequence>HRGFGFCLIKLKSFYSRVYLLHFESIPRKYEPRLLVFYGKFWVLCFKPGIIFNNTKWVS</sequence>
<dbReference type="AlphaFoldDB" id="A0AAF0QCF0"/>
<dbReference type="Proteomes" id="UP001234989">
    <property type="component" value="Chromosome 3"/>
</dbReference>
<feature type="non-terminal residue" evidence="1">
    <location>
        <position position="1"/>
    </location>
</feature>
<proteinExistence type="predicted"/>
<evidence type="ECO:0000313" key="1">
    <source>
        <dbReference type="EMBL" id="WMV21164.1"/>
    </source>
</evidence>
<keyword evidence="2" id="KW-1185">Reference proteome</keyword>
<dbReference type="EMBL" id="CP133614">
    <property type="protein sequence ID" value="WMV21164.1"/>
    <property type="molecule type" value="Genomic_DNA"/>
</dbReference>
<gene>
    <name evidence="1" type="ORF">MTR67_014549</name>
</gene>
<evidence type="ECO:0000313" key="2">
    <source>
        <dbReference type="Proteomes" id="UP001234989"/>
    </source>
</evidence>
<accession>A0AAF0QCF0</accession>
<reference evidence="1" key="1">
    <citation type="submission" date="2023-08" db="EMBL/GenBank/DDBJ databases">
        <title>A de novo genome assembly of Solanum verrucosum Schlechtendal, a Mexican diploid species geographically isolated from the other diploid A-genome species in potato relatives.</title>
        <authorList>
            <person name="Hosaka K."/>
        </authorList>
    </citation>
    <scope>NUCLEOTIDE SEQUENCE</scope>
    <source>
        <tissue evidence="1">Young leaves</tissue>
    </source>
</reference>
<organism evidence="1 2">
    <name type="scientific">Solanum verrucosum</name>
    <dbReference type="NCBI Taxonomy" id="315347"/>
    <lineage>
        <taxon>Eukaryota</taxon>
        <taxon>Viridiplantae</taxon>
        <taxon>Streptophyta</taxon>
        <taxon>Embryophyta</taxon>
        <taxon>Tracheophyta</taxon>
        <taxon>Spermatophyta</taxon>
        <taxon>Magnoliopsida</taxon>
        <taxon>eudicotyledons</taxon>
        <taxon>Gunneridae</taxon>
        <taxon>Pentapetalae</taxon>
        <taxon>asterids</taxon>
        <taxon>lamiids</taxon>
        <taxon>Solanales</taxon>
        <taxon>Solanaceae</taxon>
        <taxon>Solanoideae</taxon>
        <taxon>Solaneae</taxon>
        <taxon>Solanum</taxon>
    </lineage>
</organism>
<protein>
    <submittedName>
        <fullName evidence="1">Uncharacterized protein</fullName>
    </submittedName>
</protein>
<name>A0AAF0QCF0_SOLVR</name>